<protein>
    <submittedName>
        <fullName evidence="1">Uncharacterized protein</fullName>
    </submittedName>
</protein>
<evidence type="ECO:0000313" key="1">
    <source>
        <dbReference type="EMBL" id="TYK65862.1"/>
    </source>
</evidence>
<proteinExistence type="predicted"/>
<accession>A0ABY3MXU9</accession>
<sequence length="126" mass="14044">MNAVLSLDVNLVTETVSDTKIMVEKHSVEKISSNVIMACNQEHVRHVDESKLEDVGEHQLHIKGAHKCCQCAYNSGYQQGSLLQEFISLDIDRLGDVPPNSQGRYKSIHQAFALGYKDGVNSFIKN</sequence>
<keyword evidence="2" id="KW-1185">Reference proteome</keyword>
<name>A0ABY3MXU9_9GAMM</name>
<reference evidence="1 2" key="1">
    <citation type="submission" date="2019-08" db="EMBL/GenBank/DDBJ databases">
        <title>Microbe sample from Colwellia echini.</title>
        <authorList>
            <person name="Christiansen L."/>
            <person name="Pathiraja D."/>
            <person name="Schultz-Johansen M."/>
            <person name="Choi I.-G."/>
            <person name="Stougaard P."/>
        </authorList>
    </citation>
    <scope>NUCLEOTIDE SEQUENCE [LARGE SCALE GENOMIC DNA]</scope>
    <source>
        <strain evidence="1 2">A3</strain>
    </source>
</reference>
<dbReference type="Proteomes" id="UP000815846">
    <property type="component" value="Unassembled WGS sequence"/>
</dbReference>
<evidence type="ECO:0000313" key="2">
    <source>
        <dbReference type="Proteomes" id="UP000815846"/>
    </source>
</evidence>
<dbReference type="RefSeq" id="WP_101342823.1">
    <property type="nucleotide sequence ID" value="NZ_PJAI02000007.1"/>
</dbReference>
<comment type="caution">
    <text evidence="1">The sequence shown here is derived from an EMBL/GenBank/DDBJ whole genome shotgun (WGS) entry which is preliminary data.</text>
</comment>
<gene>
    <name evidence="1" type="ORF">CWS31_007885</name>
</gene>
<dbReference type="EMBL" id="PJAI02000007">
    <property type="protein sequence ID" value="TYK65862.1"/>
    <property type="molecule type" value="Genomic_DNA"/>
</dbReference>
<organism evidence="1 2">
    <name type="scientific">Colwellia echini</name>
    <dbReference type="NCBI Taxonomy" id="1982103"/>
    <lineage>
        <taxon>Bacteria</taxon>
        <taxon>Pseudomonadati</taxon>
        <taxon>Pseudomonadota</taxon>
        <taxon>Gammaproteobacteria</taxon>
        <taxon>Alteromonadales</taxon>
        <taxon>Colwelliaceae</taxon>
        <taxon>Colwellia</taxon>
    </lineage>
</organism>